<name>U2EAP0_9GAMM</name>
<accession>U2EAP0</accession>
<proteinExistence type="predicted"/>
<keyword evidence="3" id="KW-1185">Reference proteome</keyword>
<reference evidence="2 3" key="1">
    <citation type="journal article" date="2011" name="J. Bacteriol.">
        <title>Genome sequence of Salinisphaera shabanensis, a gammaproteobacterium from the harsh, variable environment of the brine-seawater interface of the Shaban Deep in the Red Sea.</title>
        <authorList>
            <person name="Antunes A."/>
            <person name="Alam I."/>
            <person name="Bajic V.B."/>
            <person name="Stingl U."/>
        </authorList>
    </citation>
    <scope>NUCLEOTIDE SEQUENCE [LARGE SCALE GENOMIC DNA]</scope>
    <source>
        <strain evidence="2 3">E1L3A</strain>
    </source>
</reference>
<comment type="caution">
    <text evidence="2">The sequence shown here is derived from an EMBL/GenBank/DDBJ whole genome shotgun (WGS) entry which is preliminary data.</text>
</comment>
<sequence length="83" mass="9114">MKSLRQPIDAKCKDCIYDPGSGLGTWREQIAQCAAFACPLWPVRTGPESGPYQRPAIDAELRQAADKRRRARLPGNSGMEGTP</sequence>
<evidence type="ECO:0000313" key="2">
    <source>
        <dbReference type="EMBL" id="ERJ20721.1"/>
    </source>
</evidence>
<evidence type="ECO:0000313" key="3">
    <source>
        <dbReference type="Proteomes" id="UP000006242"/>
    </source>
</evidence>
<dbReference type="eggNOG" id="ENOG5033GIB">
    <property type="taxonomic scope" value="Bacteria"/>
</dbReference>
<gene>
    <name evidence="2" type="ORF">SSPSH_000063</name>
</gene>
<feature type="region of interest" description="Disordered" evidence="1">
    <location>
        <begin position="60"/>
        <end position="83"/>
    </location>
</feature>
<dbReference type="EMBL" id="AFNV02000001">
    <property type="protein sequence ID" value="ERJ20721.1"/>
    <property type="molecule type" value="Genomic_DNA"/>
</dbReference>
<reference evidence="2 3" key="2">
    <citation type="journal article" date="2013" name="PLoS ONE">
        <title>INDIGO - INtegrated Data Warehouse of MIcrobial GenOmes with Examples from the Red Sea Extremophiles.</title>
        <authorList>
            <person name="Alam I."/>
            <person name="Antunes A."/>
            <person name="Kamau A.A."/>
            <person name="Ba Alawi W."/>
            <person name="Kalkatawi M."/>
            <person name="Stingl U."/>
            <person name="Bajic V.B."/>
        </authorList>
    </citation>
    <scope>NUCLEOTIDE SEQUENCE [LARGE SCALE GENOMIC DNA]</scope>
    <source>
        <strain evidence="2 3">E1L3A</strain>
    </source>
</reference>
<dbReference type="RefSeq" id="WP_006913361.1">
    <property type="nucleotide sequence ID" value="NZ_AFNV02000001.1"/>
</dbReference>
<evidence type="ECO:0000256" key="1">
    <source>
        <dbReference type="SAM" id="MobiDB-lite"/>
    </source>
</evidence>
<dbReference type="Proteomes" id="UP000006242">
    <property type="component" value="Unassembled WGS sequence"/>
</dbReference>
<dbReference type="AlphaFoldDB" id="U2EAP0"/>
<organism evidence="2 3">
    <name type="scientific">Salinisphaera shabanensis E1L3A</name>
    <dbReference type="NCBI Taxonomy" id="1033802"/>
    <lineage>
        <taxon>Bacteria</taxon>
        <taxon>Pseudomonadati</taxon>
        <taxon>Pseudomonadota</taxon>
        <taxon>Gammaproteobacteria</taxon>
        <taxon>Salinisphaerales</taxon>
        <taxon>Salinisphaeraceae</taxon>
        <taxon>Salinisphaera</taxon>
    </lineage>
</organism>
<protein>
    <submittedName>
        <fullName evidence="2">Uncharacterized protein</fullName>
    </submittedName>
</protein>
<dbReference type="STRING" id="1033802.SSPSH_000063"/>